<evidence type="ECO:0000313" key="1">
    <source>
        <dbReference type="EMBL" id="NVI45623.1"/>
    </source>
</evidence>
<evidence type="ECO:0000313" key="2">
    <source>
        <dbReference type="EMBL" id="WXC76538.1"/>
    </source>
</evidence>
<dbReference type="Proteomes" id="UP001432046">
    <property type="component" value="Chromosome"/>
</dbReference>
<name>A0A973W106_9BRAD</name>
<gene>
    <name evidence="1" type="ORF">HAP48_022195</name>
    <name evidence="2" type="ORF">WDK88_23895</name>
</gene>
<proteinExistence type="predicted"/>
<dbReference type="AlphaFoldDB" id="A0A973W106"/>
<reference evidence="2" key="3">
    <citation type="submission" date="2024-03" db="EMBL/GenBank/DDBJ databases">
        <authorList>
            <person name="Bromfield E.S.P."/>
            <person name="Cloutier S."/>
        </authorList>
    </citation>
    <scope>NUCLEOTIDE SEQUENCE</scope>
    <source>
        <strain evidence="2">5S5</strain>
    </source>
</reference>
<protein>
    <submittedName>
        <fullName evidence="1">Uncharacterized protein</fullName>
    </submittedName>
</protein>
<dbReference type="EMBL" id="CP147711">
    <property type="protein sequence ID" value="WXC76538.1"/>
    <property type="molecule type" value="Genomic_DNA"/>
</dbReference>
<evidence type="ECO:0000313" key="3">
    <source>
        <dbReference type="Proteomes" id="UP001432046"/>
    </source>
</evidence>
<dbReference type="RefSeq" id="WP_166205100.1">
    <property type="nucleotide sequence ID" value="NZ_CP088285.1"/>
</dbReference>
<organism evidence="1">
    <name type="scientific">Bradyrhizobium septentrionale</name>
    <dbReference type="NCBI Taxonomy" id="1404411"/>
    <lineage>
        <taxon>Bacteria</taxon>
        <taxon>Pseudomonadati</taxon>
        <taxon>Pseudomonadota</taxon>
        <taxon>Alphaproteobacteria</taxon>
        <taxon>Hyphomicrobiales</taxon>
        <taxon>Nitrobacteraceae</taxon>
        <taxon>Bradyrhizobium</taxon>
    </lineage>
</organism>
<reference evidence="1" key="1">
    <citation type="submission" date="2020-06" db="EMBL/GenBank/DDBJ databases">
        <title>Whole Genome Sequence of Bradyrhizobium sp. Strain 1S1.</title>
        <authorList>
            <person name="Bromfield E.S.P."/>
            <person name="Cloutier S."/>
        </authorList>
    </citation>
    <scope>NUCLEOTIDE SEQUENCE [LARGE SCALE GENOMIC DNA]</scope>
    <source>
        <strain evidence="1">1S1</strain>
    </source>
</reference>
<keyword evidence="3" id="KW-1185">Reference proteome</keyword>
<sequence>MSYFDKLRKGSGLHRATIVDDRTFSIQPAGNGSNDLGAFQRVAQDTVHHEGEDGYRIPLKNLTGSIYDLLVIKRD</sequence>
<accession>A0A973W106</accession>
<reference evidence="2" key="2">
    <citation type="journal article" date="2021" name="Int. J. Syst. Evol. Microbiol.">
        <title>Bradyrhizobium septentrionale sp. nov. (sv. septentrionale) and Bradyrhizobium quebecense sp. nov. (sv. septentrionale) associated with legumes native to Canada possess rearranged symbiosis genes and numerous insertion sequences.</title>
        <authorList>
            <person name="Bromfield E.S.P."/>
            <person name="Cloutier S."/>
        </authorList>
    </citation>
    <scope>NUCLEOTIDE SEQUENCE</scope>
    <source>
        <strain evidence="2">5S5</strain>
    </source>
</reference>
<dbReference type="EMBL" id="JAAOLE020000001">
    <property type="protein sequence ID" value="NVI45623.1"/>
    <property type="molecule type" value="Genomic_DNA"/>
</dbReference>